<keyword evidence="2" id="KW-1185">Reference proteome</keyword>
<dbReference type="EMBL" id="OX465083">
    <property type="protein sequence ID" value="CAI9294401.1"/>
    <property type="molecule type" value="Genomic_DNA"/>
</dbReference>
<protein>
    <submittedName>
        <fullName evidence="1">Uncharacterized protein</fullName>
    </submittedName>
</protein>
<dbReference type="AlphaFoldDB" id="A0AA36EFC4"/>
<accession>A0AA36EFC4</accession>
<evidence type="ECO:0000313" key="1">
    <source>
        <dbReference type="EMBL" id="CAI9294401.1"/>
    </source>
</evidence>
<dbReference type="InterPro" id="IPR006912">
    <property type="entry name" value="Harbinger_derived_prot"/>
</dbReference>
<organism evidence="1 2">
    <name type="scientific">Lactuca saligna</name>
    <name type="common">Willowleaf lettuce</name>
    <dbReference type="NCBI Taxonomy" id="75948"/>
    <lineage>
        <taxon>Eukaryota</taxon>
        <taxon>Viridiplantae</taxon>
        <taxon>Streptophyta</taxon>
        <taxon>Embryophyta</taxon>
        <taxon>Tracheophyta</taxon>
        <taxon>Spermatophyta</taxon>
        <taxon>Magnoliopsida</taxon>
        <taxon>eudicotyledons</taxon>
        <taxon>Gunneridae</taxon>
        <taxon>Pentapetalae</taxon>
        <taxon>asterids</taxon>
        <taxon>campanulids</taxon>
        <taxon>Asterales</taxon>
        <taxon>Asteraceae</taxon>
        <taxon>Cichorioideae</taxon>
        <taxon>Cichorieae</taxon>
        <taxon>Lactucinae</taxon>
        <taxon>Lactuca</taxon>
    </lineage>
</organism>
<sequence length="143" mass="16668">MALYDLWIWHAFVGPSGANNNINVLDKSPILKNIYVRKSYNVSFQANEYEQKLICRYNENENLPNVEGVGIRLKTYMANKAEVYNRVGRPNLYVDLVQNIFNARTNPVVDDFVKHDLFDDKDDDSSLKEIRMKILMTCRTTMI</sequence>
<evidence type="ECO:0000313" key="2">
    <source>
        <dbReference type="Proteomes" id="UP001177003"/>
    </source>
</evidence>
<dbReference type="Proteomes" id="UP001177003">
    <property type="component" value="Chromosome 7"/>
</dbReference>
<proteinExistence type="predicted"/>
<name>A0AA36EFC4_LACSI</name>
<gene>
    <name evidence="1" type="ORF">LSALG_LOCUS33384</name>
</gene>
<reference evidence="1" key="1">
    <citation type="submission" date="2023-04" db="EMBL/GenBank/DDBJ databases">
        <authorList>
            <person name="Vijverberg K."/>
            <person name="Xiong W."/>
            <person name="Schranz E."/>
        </authorList>
    </citation>
    <scope>NUCLEOTIDE SEQUENCE</scope>
</reference>
<dbReference type="Pfam" id="PF04827">
    <property type="entry name" value="Plant_tran"/>
    <property type="match status" value="1"/>
</dbReference>